<dbReference type="InterPro" id="IPR041459">
    <property type="entry name" value="MPTase-PolyVal"/>
</dbReference>
<name>A0A2W5MQM1_9BACT</name>
<feature type="domain" description="Polyvalent protein metallopeptidase" evidence="1">
    <location>
        <begin position="54"/>
        <end position="185"/>
    </location>
</feature>
<gene>
    <name evidence="2" type="ORF">DI551_11925</name>
</gene>
<proteinExistence type="predicted"/>
<organism evidence="2 3">
    <name type="scientific">Micavibrio aeruginosavorus</name>
    <dbReference type="NCBI Taxonomy" id="349221"/>
    <lineage>
        <taxon>Bacteria</taxon>
        <taxon>Pseudomonadati</taxon>
        <taxon>Bdellovibrionota</taxon>
        <taxon>Bdellovibrionia</taxon>
        <taxon>Bdellovibrionales</taxon>
        <taxon>Pseudobdellovibrionaceae</taxon>
        <taxon>Micavibrio</taxon>
    </lineage>
</organism>
<dbReference type="Pfam" id="PF18818">
    <property type="entry name" value="MPTase-PolyVal"/>
    <property type="match status" value="1"/>
</dbReference>
<dbReference type="Proteomes" id="UP000249417">
    <property type="component" value="Unassembled WGS sequence"/>
</dbReference>
<evidence type="ECO:0000259" key="1">
    <source>
        <dbReference type="Pfam" id="PF18818"/>
    </source>
</evidence>
<dbReference type="EMBL" id="QFQB01000147">
    <property type="protein sequence ID" value="PZQ43542.1"/>
    <property type="molecule type" value="Genomic_DNA"/>
</dbReference>
<dbReference type="AlphaFoldDB" id="A0A2W5MQM1"/>
<comment type="caution">
    <text evidence="2">The sequence shown here is derived from an EMBL/GenBank/DDBJ whole genome shotgun (WGS) entry which is preliminary data.</text>
</comment>
<protein>
    <submittedName>
        <fullName evidence="2">Peptidase</fullName>
    </submittedName>
</protein>
<accession>A0A2W5MQM1</accession>
<sequence length="204" mass="22863">YKQFEVESENSEDDPQTRIYARHSIVFNAAQVEGYETPAALQPPCPSLIENIAAADMLVNQTGAQIRHEGGQAFYIPSMDYIAMPPRQMFHDTASSTATENYYSVLFHELTHWTGAKHRLDRLTDDKYGGKDYAFEELVAELGAAMCCASTGVTSSPRDDHARYINNWLKALKSDKRFIFSAASQAQKAVDFLFSQHNEQRAAA</sequence>
<evidence type="ECO:0000313" key="3">
    <source>
        <dbReference type="Proteomes" id="UP000249417"/>
    </source>
</evidence>
<evidence type="ECO:0000313" key="2">
    <source>
        <dbReference type="EMBL" id="PZQ43542.1"/>
    </source>
</evidence>
<reference evidence="2 3" key="1">
    <citation type="submission" date="2017-08" db="EMBL/GenBank/DDBJ databases">
        <title>Infants hospitalized years apart are colonized by the same room-sourced microbial strains.</title>
        <authorList>
            <person name="Brooks B."/>
            <person name="Olm M.R."/>
            <person name="Firek B.A."/>
            <person name="Baker R."/>
            <person name="Thomas B.C."/>
            <person name="Morowitz M.J."/>
            <person name="Banfield J.F."/>
        </authorList>
    </citation>
    <scope>NUCLEOTIDE SEQUENCE [LARGE SCALE GENOMIC DNA]</scope>
    <source>
        <strain evidence="2">S2_005_002_R2_29</strain>
    </source>
</reference>
<feature type="non-terminal residue" evidence="2">
    <location>
        <position position="1"/>
    </location>
</feature>